<evidence type="ECO:0000256" key="7">
    <source>
        <dbReference type="ARBA" id="ARBA00022679"/>
    </source>
</evidence>
<dbReference type="GO" id="GO:0006098">
    <property type="term" value="P:pentose-phosphate shunt"/>
    <property type="evidence" value="ECO:0007669"/>
    <property type="project" value="UniProtKB-UniRule"/>
</dbReference>
<evidence type="ECO:0000256" key="11">
    <source>
        <dbReference type="HAMAP-Rule" id="MF_00493"/>
    </source>
</evidence>
<gene>
    <name evidence="11 13" type="primary">tal</name>
    <name evidence="13" type="ORF">CAV_0118</name>
</gene>
<dbReference type="SUPFAM" id="SSF51569">
    <property type="entry name" value="Aldolase"/>
    <property type="match status" value="1"/>
</dbReference>
<keyword evidence="7 11" id="KW-0808">Transferase</keyword>
<dbReference type="UniPathway" id="UPA00115">
    <property type="reaction ID" value="UER00414"/>
</dbReference>
<dbReference type="EC" id="2.2.1.2" evidence="5 11"/>
<dbReference type="Gene3D" id="3.20.20.70">
    <property type="entry name" value="Aldolase class I"/>
    <property type="match status" value="1"/>
</dbReference>
<evidence type="ECO:0000256" key="5">
    <source>
        <dbReference type="ARBA" id="ARBA00013151"/>
    </source>
</evidence>
<dbReference type="PIRSF" id="PIRSF036915">
    <property type="entry name" value="Trnald_Bac_Plnt"/>
    <property type="match status" value="1"/>
</dbReference>
<dbReference type="PROSITE" id="PS01054">
    <property type="entry name" value="TRANSALDOLASE_1"/>
    <property type="match status" value="1"/>
</dbReference>
<dbReference type="EMBL" id="CP022347">
    <property type="protein sequence ID" value="ASQ29790.1"/>
    <property type="molecule type" value="Genomic_DNA"/>
</dbReference>
<dbReference type="Proteomes" id="UP000201169">
    <property type="component" value="Chromosome"/>
</dbReference>
<keyword evidence="12" id="KW-0175">Coiled coil</keyword>
<evidence type="ECO:0000256" key="10">
    <source>
        <dbReference type="ARBA" id="ARBA00048810"/>
    </source>
</evidence>
<dbReference type="InterPro" id="IPR001585">
    <property type="entry name" value="TAL/FSA"/>
</dbReference>
<dbReference type="Pfam" id="PF00923">
    <property type="entry name" value="TAL_FSA"/>
    <property type="match status" value="1"/>
</dbReference>
<dbReference type="RefSeq" id="WP_094324584.1">
    <property type="nucleotide sequence ID" value="NZ_CP022347.1"/>
</dbReference>
<dbReference type="GO" id="GO:0005975">
    <property type="term" value="P:carbohydrate metabolic process"/>
    <property type="evidence" value="ECO:0007669"/>
    <property type="project" value="InterPro"/>
</dbReference>
<evidence type="ECO:0000256" key="1">
    <source>
        <dbReference type="ARBA" id="ARBA00003518"/>
    </source>
</evidence>
<reference evidence="13 14" key="1">
    <citation type="submission" date="2017-07" db="EMBL/GenBank/DDBJ databases">
        <title>Analysis of two Campylobacter avium genomes and identification of a novel hippuricase gene.</title>
        <authorList>
            <person name="Miller W.G."/>
            <person name="Chapman M.H."/>
            <person name="Yee E."/>
            <person name="Revez J."/>
            <person name="Bono J.L."/>
            <person name="Rossi M."/>
        </authorList>
    </citation>
    <scope>NUCLEOTIDE SEQUENCE [LARGE SCALE GENOMIC DNA]</scope>
    <source>
        <strain evidence="13 14">LMG 24591</strain>
    </source>
</reference>
<dbReference type="GO" id="GO:0004801">
    <property type="term" value="F:transaldolase activity"/>
    <property type="evidence" value="ECO:0007669"/>
    <property type="project" value="UniProtKB-UniRule"/>
</dbReference>
<dbReference type="OrthoDB" id="9809101at2"/>
<evidence type="ECO:0000256" key="6">
    <source>
        <dbReference type="ARBA" id="ARBA00022490"/>
    </source>
</evidence>
<evidence type="ECO:0000313" key="13">
    <source>
        <dbReference type="EMBL" id="ASQ29790.1"/>
    </source>
</evidence>
<dbReference type="InterPro" id="IPR004732">
    <property type="entry name" value="Transaldolase_2"/>
</dbReference>
<accession>A0A222MVZ9</accession>
<keyword evidence="8 11" id="KW-0570">Pentose shunt</keyword>
<organism evidence="13 14">
    <name type="scientific">Campylobacter avium LMG 24591</name>
    <dbReference type="NCBI Taxonomy" id="522484"/>
    <lineage>
        <taxon>Bacteria</taxon>
        <taxon>Pseudomonadati</taxon>
        <taxon>Campylobacterota</taxon>
        <taxon>Epsilonproteobacteria</taxon>
        <taxon>Campylobacterales</taxon>
        <taxon>Campylobacteraceae</taxon>
        <taxon>Campylobacter</taxon>
    </lineage>
</organism>
<proteinExistence type="inferred from homology"/>
<dbReference type="PANTHER" id="PTHR10683">
    <property type="entry name" value="TRANSALDOLASE"/>
    <property type="match status" value="1"/>
</dbReference>
<name>A0A222MVZ9_9BACT</name>
<keyword evidence="6 11" id="KW-0963">Cytoplasm</keyword>
<dbReference type="NCBIfam" id="NF003026">
    <property type="entry name" value="PRK03903.1"/>
    <property type="match status" value="1"/>
</dbReference>
<evidence type="ECO:0000256" key="2">
    <source>
        <dbReference type="ARBA" id="ARBA00004496"/>
    </source>
</evidence>
<evidence type="ECO:0000256" key="12">
    <source>
        <dbReference type="SAM" id="Coils"/>
    </source>
</evidence>
<evidence type="ECO:0000256" key="4">
    <source>
        <dbReference type="ARBA" id="ARBA00008426"/>
    </source>
</evidence>
<comment type="similarity">
    <text evidence="4 11">Belongs to the transaldolase family. Type 2 subfamily.</text>
</comment>
<dbReference type="InterPro" id="IPR013785">
    <property type="entry name" value="Aldolase_TIM"/>
</dbReference>
<dbReference type="KEGG" id="cavi:CAV_0118"/>
<evidence type="ECO:0000256" key="3">
    <source>
        <dbReference type="ARBA" id="ARBA00004857"/>
    </source>
</evidence>
<keyword evidence="14" id="KW-1185">Reference proteome</keyword>
<dbReference type="InterPro" id="IPR018225">
    <property type="entry name" value="Transaldolase_AS"/>
</dbReference>
<evidence type="ECO:0000256" key="9">
    <source>
        <dbReference type="ARBA" id="ARBA00023270"/>
    </source>
</evidence>
<sequence>MNNFSIWCDFLEDSFLDNEFLNLIYSNTINGATTNPSIFKNAILNSKQYKERIARLNTKNAKQKYEILAIQDIKKAADKLSLNYFTNNEGFISIEIDPRLHDNTALSIGEAKRLRTEIAKDNVMIKIPATNESYEAMYELMKEGINVNATLIFSYEQSIKCFEALNLGLKEFRKKNKGLKEPKAVISVFVSRYDRLLNSRVLEKNKLGIYLASFAYHYIQAQNEANIKTLFASTGVKGDDLEKDYYIKELLFSNCINTAPLDAIYAFKGKKIEIKKPLSLEELHQKLAQNISKDELDEASKFLLDDGLKLFCEAYEDILSAL</sequence>
<comment type="subcellular location">
    <subcellularLocation>
        <location evidence="2 11">Cytoplasm</location>
    </subcellularLocation>
</comment>
<feature type="coiled-coil region" evidence="12">
    <location>
        <begin position="39"/>
        <end position="66"/>
    </location>
</feature>
<dbReference type="GO" id="GO:0005737">
    <property type="term" value="C:cytoplasm"/>
    <property type="evidence" value="ECO:0007669"/>
    <property type="project" value="UniProtKB-SubCell"/>
</dbReference>
<feature type="active site" description="Schiff-base intermediate with substrate" evidence="11">
    <location>
        <position position="126"/>
    </location>
</feature>
<evidence type="ECO:0000256" key="8">
    <source>
        <dbReference type="ARBA" id="ARBA00023126"/>
    </source>
</evidence>
<dbReference type="HAMAP" id="MF_00493">
    <property type="entry name" value="Transaldolase_2"/>
    <property type="match status" value="1"/>
</dbReference>
<comment type="pathway">
    <text evidence="3 11">Carbohydrate degradation; pentose phosphate pathway; D-glyceraldehyde 3-phosphate and beta-D-fructose 6-phosphate from D-ribose 5-phosphate and D-xylulose 5-phosphate (non-oxidative stage): step 2/3.</text>
</comment>
<keyword evidence="9 11" id="KW-0704">Schiff base</keyword>
<comment type="function">
    <text evidence="1 11">Transaldolase is important for the balance of metabolites in the pentose-phosphate pathway.</text>
</comment>
<dbReference type="AlphaFoldDB" id="A0A222MVZ9"/>
<evidence type="ECO:0000313" key="14">
    <source>
        <dbReference type="Proteomes" id="UP000201169"/>
    </source>
</evidence>
<comment type="catalytic activity">
    <reaction evidence="10 11">
        <text>D-sedoheptulose 7-phosphate + D-glyceraldehyde 3-phosphate = D-erythrose 4-phosphate + beta-D-fructose 6-phosphate</text>
        <dbReference type="Rhea" id="RHEA:17053"/>
        <dbReference type="ChEBI" id="CHEBI:16897"/>
        <dbReference type="ChEBI" id="CHEBI:57483"/>
        <dbReference type="ChEBI" id="CHEBI:57634"/>
        <dbReference type="ChEBI" id="CHEBI:59776"/>
        <dbReference type="EC" id="2.2.1.2"/>
    </reaction>
</comment>
<dbReference type="PANTHER" id="PTHR10683:SF31">
    <property type="entry name" value="TRANSALDOLASE"/>
    <property type="match status" value="1"/>
</dbReference>
<protein>
    <recommendedName>
        <fullName evidence="5 11">Transaldolase</fullName>
        <ecNumber evidence="5 11">2.2.1.2</ecNumber>
    </recommendedName>
</protein>